<evidence type="ECO:0000313" key="1">
    <source>
        <dbReference type="EMBL" id="KIN97219.1"/>
    </source>
</evidence>
<organism evidence="1 2">
    <name type="scientific">Pisolithus tinctorius Marx 270</name>
    <dbReference type="NCBI Taxonomy" id="870435"/>
    <lineage>
        <taxon>Eukaryota</taxon>
        <taxon>Fungi</taxon>
        <taxon>Dikarya</taxon>
        <taxon>Basidiomycota</taxon>
        <taxon>Agaricomycotina</taxon>
        <taxon>Agaricomycetes</taxon>
        <taxon>Agaricomycetidae</taxon>
        <taxon>Boletales</taxon>
        <taxon>Sclerodermatineae</taxon>
        <taxon>Pisolithaceae</taxon>
        <taxon>Pisolithus</taxon>
    </lineage>
</organism>
<dbReference type="EMBL" id="KN832033">
    <property type="protein sequence ID" value="KIN97219.1"/>
    <property type="molecule type" value="Genomic_DNA"/>
</dbReference>
<reference evidence="2" key="2">
    <citation type="submission" date="2015-01" db="EMBL/GenBank/DDBJ databases">
        <title>Evolutionary Origins and Diversification of the Mycorrhizal Mutualists.</title>
        <authorList>
            <consortium name="DOE Joint Genome Institute"/>
            <consortium name="Mycorrhizal Genomics Consortium"/>
            <person name="Kohler A."/>
            <person name="Kuo A."/>
            <person name="Nagy L.G."/>
            <person name="Floudas D."/>
            <person name="Copeland A."/>
            <person name="Barry K.W."/>
            <person name="Cichocki N."/>
            <person name="Veneault-Fourrey C."/>
            <person name="LaButti K."/>
            <person name="Lindquist E.A."/>
            <person name="Lipzen A."/>
            <person name="Lundell T."/>
            <person name="Morin E."/>
            <person name="Murat C."/>
            <person name="Riley R."/>
            <person name="Ohm R."/>
            <person name="Sun H."/>
            <person name="Tunlid A."/>
            <person name="Henrissat B."/>
            <person name="Grigoriev I.V."/>
            <person name="Hibbett D.S."/>
            <person name="Martin F."/>
        </authorList>
    </citation>
    <scope>NUCLEOTIDE SEQUENCE [LARGE SCALE GENOMIC DNA]</scope>
    <source>
        <strain evidence="2">Marx 270</strain>
    </source>
</reference>
<dbReference type="InParanoid" id="A0A0C3N854"/>
<gene>
    <name evidence="1" type="ORF">M404DRAFT_1006262</name>
</gene>
<accession>A0A0C3N854</accession>
<sequence>MTRAWTPISRSWKISSSSAPNFHQCVQPNPRLVTQPAWDTISLWRHTPRYGHIPNSLTNSFQRAYPPAYIHIHYSESPVCCLEP</sequence>
<keyword evidence="2" id="KW-1185">Reference proteome</keyword>
<dbReference type="Proteomes" id="UP000054217">
    <property type="component" value="Unassembled WGS sequence"/>
</dbReference>
<dbReference type="AlphaFoldDB" id="A0A0C3N854"/>
<evidence type="ECO:0000313" key="2">
    <source>
        <dbReference type="Proteomes" id="UP000054217"/>
    </source>
</evidence>
<proteinExistence type="predicted"/>
<dbReference type="HOGENOM" id="CLU_2688798_0_0_1"/>
<reference evidence="1 2" key="1">
    <citation type="submission" date="2014-04" db="EMBL/GenBank/DDBJ databases">
        <authorList>
            <consortium name="DOE Joint Genome Institute"/>
            <person name="Kuo A."/>
            <person name="Kohler A."/>
            <person name="Costa M.D."/>
            <person name="Nagy L.G."/>
            <person name="Floudas D."/>
            <person name="Copeland A."/>
            <person name="Barry K.W."/>
            <person name="Cichocki N."/>
            <person name="Veneault-Fourrey C."/>
            <person name="LaButti K."/>
            <person name="Lindquist E.A."/>
            <person name="Lipzen A."/>
            <person name="Lundell T."/>
            <person name="Morin E."/>
            <person name="Murat C."/>
            <person name="Sun H."/>
            <person name="Tunlid A."/>
            <person name="Henrissat B."/>
            <person name="Grigoriev I.V."/>
            <person name="Hibbett D.S."/>
            <person name="Martin F."/>
            <person name="Nordberg H.P."/>
            <person name="Cantor M.N."/>
            <person name="Hua S.X."/>
        </authorList>
    </citation>
    <scope>NUCLEOTIDE SEQUENCE [LARGE SCALE GENOMIC DNA]</scope>
    <source>
        <strain evidence="1 2">Marx 270</strain>
    </source>
</reference>
<protein>
    <submittedName>
        <fullName evidence="1">Uncharacterized protein</fullName>
    </submittedName>
</protein>
<name>A0A0C3N854_PISTI</name>